<keyword evidence="2" id="KW-0548">Nucleotidyltransferase</keyword>
<dbReference type="Proteomes" id="UP001151760">
    <property type="component" value="Unassembled WGS sequence"/>
</dbReference>
<gene>
    <name evidence="2" type="ORF">Tco_0677819</name>
</gene>
<evidence type="ECO:0000259" key="1">
    <source>
        <dbReference type="PROSITE" id="PS50878"/>
    </source>
</evidence>
<feature type="domain" description="Reverse transcriptase" evidence="1">
    <location>
        <begin position="22"/>
        <end position="250"/>
    </location>
</feature>
<dbReference type="InterPro" id="IPR043502">
    <property type="entry name" value="DNA/RNA_pol_sf"/>
</dbReference>
<sequence>MEEANLMIGDVPNEEIKKALFDIDDNKALGPDVNGTLIFLVPKILTPQKVSDFRPIACCNVIYKCISKILTNRIKSTLNQIIDDNQSAFVLGRAITDNILLTQELFKGFQGRMVKWIMTCIASLKFTICVNGERCGYFKGGRGLRQGDLISPYIFTLVMEMLNLLLKEEIRKDKKFKYHFRCRQLKITHLCFVDDLIMLCHGDKNSVSTLKRALDKVSSVSGLNPNLGKCTMFCGSLDNDTKEEISSIFLSRKENFQ</sequence>
<protein>
    <submittedName>
        <fullName evidence="2">RNA-directed DNA polymerase, eukaryota, reverse transcriptase zinc-binding domain protein</fullName>
    </submittedName>
</protein>
<reference evidence="2" key="1">
    <citation type="journal article" date="2022" name="Int. J. Mol. Sci.">
        <title>Draft Genome of Tanacetum Coccineum: Genomic Comparison of Closely Related Tanacetum-Family Plants.</title>
        <authorList>
            <person name="Yamashiro T."/>
            <person name="Shiraishi A."/>
            <person name="Nakayama K."/>
            <person name="Satake H."/>
        </authorList>
    </citation>
    <scope>NUCLEOTIDE SEQUENCE</scope>
</reference>
<organism evidence="2 3">
    <name type="scientific">Tanacetum coccineum</name>
    <dbReference type="NCBI Taxonomy" id="301880"/>
    <lineage>
        <taxon>Eukaryota</taxon>
        <taxon>Viridiplantae</taxon>
        <taxon>Streptophyta</taxon>
        <taxon>Embryophyta</taxon>
        <taxon>Tracheophyta</taxon>
        <taxon>Spermatophyta</taxon>
        <taxon>Magnoliopsida</taxon>
        <taxon>eudicotyledons</taxon>
        <taxon>Gunneridae</taxon>
        <taxon>Pentapetalae</taxon>
        <taxon>asterids</taxon>
        <taxon>campanulids</taxon>
        <taxon>Asterales</taxon>
        <taxon>Asteraceae</taxon>
        <taxon>Asteroideae</taxon>
        <taxon>Anthemideae</taxon>
        <taxon>Anthemidinae</taxon>
        <taxon>Tanacetum</taxon>
    </lineage>
</organism>
<keyword evidence="2" id="KW-0695">RNA-directed DNA polymerase</keyword>
<dbReference type="EMBL" id="BQNB010009417">
    <property type="protein sequence ID" value="GJS63255.1"/>
    <property type="molecule type" value="Genomic_DNA"/>
</dbReference>
<comment type="caution">
    <text evidence="2">The sequence shown here is derived from an EMBL/GenBank/DDBJ whole genome shotgun (WGS) entry which is preliminary data.</text>
</comment>
<proteinExistence type="predicted"/>
<keyword evidence="2" id="KW-0808">Transferase</keyword>
<dbReference type="SUPFAM" id="SSF56672">
    <property type="entry name" value="DNA/RNA polymerases"/>
    <property type="match status" value="1"/>
</dbReference>
<keyword evidence="3" id="KW-1185">Reference proteome</keyword>
<accession>A0ABQ4XDA2</accession>
<dbReference type="CDD" id="cd01650">
    <property type="entry name" value="RT_nLTR_like"/>
    <property type="match status" value="1"/>
</dbReference>
<dbReference type="InterPro" id="IPR052343">
    <property type="entry name" value="Retrotransposon-Effector_Assoc"/>
</dbReference>
<evidence type="ECO:0000313" key="3">
    <source>
        <dbReference type="Proteomes" id="UP001151760"/>
    </source>
</evidence>
<dbReference type="PANTHER" id="PTHR46890">
    <property type="entry name" value="NON-LTR RETROLELEMENT REVERSE TRANSCRIPTASE-LIKE PROTEIN-RELATED"/>
    <property type="match status" value="1"/>
</dbReference>
<evidence type="ECO:0000313" key="2">
    <source>
        <dbReference type="EMBL" id="GJS63255.1"/>
    </source>
</evidence>
<dbReference type="PROSITE" id="PS50878">
    <property type="entry name" value="RT_POL"/>
    <property type="match status" value="1"/>
</dbReference>
<dbReference type="InterPro" id="IPR000477">
    <property type="entry name" value="RT_dom"/>
</dbReference>
<dbReference type="GO" id="GO:0003964">
    <property type="term" value="F:RNA-directed DNA polymerase activity"/>
    <property type="evidence" value="ECO:0007669"/>
    <property type="project" value="UniProtKB-KW"/>
</dbReference>
<name>A0ABQ4XDA2_9ASTR</name>
<dbReference type="Pfam" id="PF00078">
    <property type="entry name" value="RVT_1"/>
    <property type="match status" value="1"/>
</dbReference>
<dbReference type="PANTHER" id="PTHR46890:SF48">
    <property type="entry name" value="RNA-DIRECTED DNA POLYMERASE"/>
    <property type="match status" value="1"/>
</dbReference>
<reference evidence="2" key="2">
    <citation type="submission" date="2022-01" db="EMBL/GenBank/DDBJ databases">
        <authorList>
            <person name="Yamashiro T."/>
            <person name="Shiraishi A."/>
            <person name="Satake H."/>
            <person name="Nakayama K."/>
        </authorList>
    </citation>
    <scope>NUCLEOTIDE SEQUENCE</scope>
</reference>